<evidence type="ECO:0000256" key="4">
    <source>
        <dbReference type="ARBA" id="ARBA00022692"/>
    </source>
</evidence>
<accession>A0A673B012</accession>
<feature type="transmembrane region" description="Helical" evidence="8">
    <location>
        <begin position="231"/>
        <end position="252"/>
    </location>
</feature>
<feature type="transmembrane region" description="Helical" evidence="8">
    <location>
        <begin position="306"/>
        <end position="326"/>
    </location>
</feature>
<proteinExistence type="inferred from homology"/>
<keyword evidence="4 8" id="KW-0812">Transmembrane</keyword>
<keyword evidence="5 8" id="KW-1133">Transmembrane helix</keyword>
<dbReference type="Proteomes" id="UP000472271">
    <property type="component" value="Chromosome 21"/>
</dbReference>
<comment type="similarity">
    <text evidence="2">Belongs to the nucleotide-sugar transporter family. SLC35A subfamily.</text>
</comment>
<gene>
    <name evidence="9" type="primary">slc35a5</name>
</gene>
<dbReference type="Pfam" id="PF04142">
    <property type="entry name" value="Nuc_sug_transp"/>
    <property type="match status" value="1"/>
</dbReference>
<sequence>MVCCHSCPRLCSRSSVYTLALGVGFVTLGTSRILLLKFSANAENKYDFHPASVNLLAEGLKLLFCLVMSIRVIVREGRSCRELGYSSSTSLLISLKWAVPAFLYFLDNLIIFYVMTYLQPAMAVLFSNFVILTTAVLFRIVLKRRLSWVQWAALVVLFLSIVSLTTGSGGSQHSIVVPALHSNPLSTPSNSCLLYTQLLEQMRNSSVNESWAMPLPGQEWRDRIVKKLQSIGFGYILLILQCFISAMANIYNEKLLKDGDQLTESIFIQNSKLYAFGLVFNGLTLGLSREARGITMHCGLLHGHNIFSLGLVLVTAALGLSVAFILKFRDNMFHVLTAQVTTVLVTTLSLFLFNFHPSLDFFLQAPIVLLAIFIYNASRPKDLEYSLQQEKLRVINGEVFERSRGDGEELELLTKPNTDSESDEESL</sequence>
<dbReference type="SUPFAM" id="SSF103481">
    <property type="entry name" value="Multidrug resistance efflux transporter EmrE"/>
    <property type="match status" value="1"/>
</dbReference>
<dbReference type="GeneID" id="115412303"/>
<evidence type="ECO:0000313" key="10">
    <source>
        <dbReference type="Proteomes" id="UP000472271"/>
    </source>
</evidence>
<keyword evidence="3" id="KW-0762">Sugar transport</keyword>
<evidence type="ECO:0000313" key="9">
    <source>
        <dbReference type="Ensembl" id="ENSSORP00005035250.1"/>
    </source>
</evidence>
<feature type="transmembrane region" description="Helical" evidence="8">
    <location>
        <begin position="16"/>
        <end position="35"/>
    </location>
</feature>
<feature type="transmembrane region" description="Helical" evidence="8">
    <location>
        <begin position="148"/>
        <end position="166"/>
    </location>
</feature>
<evidence type="ECO:0000256" key="1">
    <source>
        <dbReference type="ARBA" id="ARBA00004653"/>
    </source>
</evidence>
<name>A0A673B012_9TELE</name>
<evidence type="ECO:0000256" key="5">
    <source>
        <dbReference type="ARBA" id="ARBA00022989"/>
    </source>
</evidence>
<keyword evidence="3" id="KW-0813">Transport</keyword>
<keyword evidence="6 8" id="KW-0472">Membrane</keyword>
<dbReference type="RefSeq" id="XP_029980580.1">
    <property type="nucleotide sequence ID" value="XM_030124720.1"/>
</dbReference>
<dbReference type="GO" id="GO:0015165">
    <property type="term" value="F:pyrimidine nucleotide-sugar transmembrane transporter activity"/>
    <property type="evidence" value="ECO:0007669"/>
    <property type="project" value="InterPro"/>
</dbReference>
<dbReference type="FunCoup" id="A0A673B012">
    <property type="interactions" value="260"/>
</dbReference>
<evidence type="ECO:0000256" key="6">
    <source>
        <dbReference type="ARBA" id="ARBA00023136"/>
    </source>
</evidence>
<dbReference type="CTD" id="55032"/>
<feature type="transmembrane region" description="Helical" evidence="8">
    <location>
        <begin position="273"/>
        <end position="294"/>
    </location>
</feature>
<evidence type="ECO:0000256" key="3">
    <source>
        <dbReference type="ARBA" id="ARBA00022597"/>
    </source>
</evidence>
<dbReference type="AlphaFoldDB" id="A0A673B012"/>
<dbReference type="InterPro" id="IPR037185">
    <property type="entry name" value="EmrE-like"/>
</dbReference>
<reference evidence="9" key="2">
    <citation type="submission" date="2025-08" db="UniProtKB">
        <authorList>
            <consortium name="Ensembl"/>
        </authorList>
    </citation>
    <scope>IDENTIFICATION</scope>
</reference>
<reference evidence="9" key="1">
    <citation type="submission" date="2019-06" db="EMBL/GenBank/DDBJ databases">
        <authorList>
            <consortium name="Wellcome Sanger Institute Data Sharing"/>
        </authorList>
    </citation>
    <scope>NUCLEOTIDE SEQUENCE [LARGE SCALE GENOMIC DNA]</scope>
</reference>
<evidence type="ECO:0008006" key="11">
    <source>
        <dbReference type="Google" id="ProtNLM"/>
    </source>
</evidence>
<dbReference type="InterPro" id="IPR007271">
    <property type="entry name" value="Nuc_sug_transpt"/>
</dbReference>
<feature type="transmembrane region" description="Helical" evidence="8">
    <location>
        <begin position="333"/>
        <end position="355"/>
    </location>
</feature>
<comment type="subcellular location">
    <subcellularLocation>
        <location evidence="1">Golgi apparatus membrane</location>
        <topology evidence="1">Multi-pass membrane protein</topology>
    </subcellularLocation>
</comment>
<evidence type="ECO:0000256" key="2">
    <source>
        <dbReference type="ARBA" id="ARBA00009976"/>
    </source>
</evidence>
<feature type="transmembrane region" description="Helical" evidence="8">
    <location>
        <begin position="361"/>
        <end position="378"/>
    </location>
</feature>
<dbReference type="PANTHER" id="PTHR10231">
    <property type="entry name" value="NUCLEOTIDE-SUGAR TRANSMEMBRANE TRANSPORTER"/>
    <property type="match status" value="1"/>
</dbReference>
<feature type="region of interest" description="Disordered" evidence="7">
    <location>
        <begin position="406"/>
        <end position="427"/>
    </location>
</feature>
<feature type="transmembrane region" description="Helical" evidence="8">
    <location>
        <begin position="121"/>
        <end position="141"/>
    </location>
</feature>
<dbReference type="Ensembl" id="ENSSORT00005036195.1">
    <property type="protein sequence ID" value="ENSSORP00005035250.1"/>
    <property type="gene ID" value="ENSSORG00005016647.1"/>
</dbReference>
<dbReference type="GO" id="GO:0000139">
    <property type="term" value="C:Golgi membrane"/>
    <property type="evidence" value="ECO:0007669"/>
    <property type="project" value="UniProtKB-SubCell"/>
</dbReference>
<evidence type="ECO:0000256" key="8">
    <source>
        <dbReference type="SAM" id="Phobius"/>
    </source>
</evidence>
<dbReference type="InParanoid" id="A0A673B012"/>
<dbReference type="PIRSF" id="PIRSF005799">
    <property type="entry name" value="UDP-gal_transpt"/>
    <property type="match status" value="1"/>
</dbReference>
<reference evidence="9" key="3">
    <citation type="submission" date="2025-09" db="UniProtKB">
        <authorList>
            <consortium name="Ensembl"/>
        </authorList>
    </citation>
    <scope>IDENTIFICATION</scope>
</reference>
<protein>
    <recommendedName>
        <fullName evidence="11">Solute carrier family 35 member A5</fullName>
    </recommendedName>
</protein>
<keyword evidence="10" id="KW-1185">Reference proteome</keyword>
<feature type="transmembrane region" description="Helical" evidence="8">
    <location>
        <begin position="55"/>
        <end position="74"/>
    </location>
</feature>
<organism evidence="9 10">
    <name type="scientific">Sphaeramia orbicularis</name>
    <name type="common">orbiculate cardinalfish</name>
    <dbReference type="NCBI Taxonomy" id="375764"/>
    <lineage>
        <taxon>Eukaryota</taxon>
        <taxon>Metazoa</taxon>
        <taxon>Chordata</taxon>
        <taxon>Craniata</taxon>
        <taxon>Vertebrata</taxon>
        <taxon>Euteleostomi</taxon>
        <taxon>Actinopterygii</taxon>
        <taxon>Neopterygii</taxon>
        <taxon>Teleostei</taxon>
        <taxon>Neoteleostei</taxon>
        <taxon>Acanthomorphata</taxon>
        <taxon>Gobiaria</taxon>
        <taxon>Kurtiformes</taxon>
        <taxon>Apogonoidei</taxon>
        <taxon>Apogonidae</taxon>
        <taxon>Apogoninae</taxon>
        <taxon>Sphaeramia</taxon>
    </lineage>
</organism>
<dbReference type="OrthoDB" id="408493at2759"/>
<evidence type="ECO:0000256" key="7">
    <source>
        <dbReference type="SAM" id="MobiDB-lite"/>
    </source>
</evidence>